<feature type="domain" description="HTH cro/C1-type" evidence="1">
    <location>
        <begin position="19"/>
        <end position="73"/>
    </location>
</feature>
<sequence length="103" mass="11334">MVTKSRMLEADLRALGLHLAQWRKVRGLTAQMVAERAGITRATLRGIENGTGAQRWDSIMAVMRVLDVARLVVDATDPLSTDVGRANAERILPTRVIPGRTSR</sequence>
<evidence type="ECO:0000313" key="2">
    <source>
        <dbReference type="EMBL" id="MFC4244022.1"/>
    </source>
</evidence>
<organism evidence="2 3">
    <name type="scientific">Gryllotalpicola reticulitermitis</name>
    <dbReference type="NCBI Taxonomy" id="1184153"/>
    <lineage>
        <taxon>Bacteria</taxon>
        <taxon>Bacillati</taxon>
        <taxon>Actinomycetota</taxon>
        <taxon>Actinomycetes</taxon>
        <taxon>Micrococcales</taxon>
        <taxon>Microbacteriaceae</taxon>
        <taxon>Gryllotalpicola</taxon>
    </lineage>
</organism>
<dbReference type="RefSeq" id="WP_390229090.1">
    <property type="nucleotide sequence ID" value="NZ_JBHSCN010000005.1"/>
</dbReference>
<comment type="caution">
    <text evidence="2">The sequence shown here is derived from an EMBL/GenBank/DDBJ whole genome shotgun (WGS) entry which is preliminary data.</text>
</comment>
<dbReference type="Gene3D" id="1.10.260.40">
    <property type="entry name" value="lambda repressor-like DNA-binding domains"/>
    <property type="match status" value="1"/>
</dbReference>
<protein>
    <submittedName>
        <fullName evidence="2">Helix-turn-helix domain-containing protein</fullName>
    </submittedName>
</protein>
<evidence type="ECO:0000313" key="3">
    <source>
        <dbReference type="Proteomes" id="UP001595900"/>
    </source>
</evidence>
<gene>
    <name evidence="2" type="ORF">ACFOYW_11615</name>
</gene>
<dbReference type="EMBL" id="JBHSCN010000005">
    <property type="protein sequence ID" value="MFC4244022.1"/>
    <property type="molecule type" value="Genomic_DNA"/>
</dbReference>
<dbReference type="InterPro" id="IPR001387">
    <property type="entry name" value="Cro/C1-type_HTH"/>
</dbReference>
<keyword evidence="3" id="KW-1185">Reference proteome</keyword>
<dbReference type="SMART" id="SM00530">
    <property type="entry name" value="HTH_XRE"/>
    <property type="match status" value="1"/>
</dbReference>
<name>A0ABV8Q7N9_9MICO</name>
<dbReference type="Proteomes" id="UP001595900">
    <property type="component" value="Unassembled WGS sequence"/>
</dbReference>
<accession>A0ABV8Q7N9</accession>
<proteinExistence type="predicted"/>
<dbReference type="CDD" id="cd00093">
    <property type="entry name" value="HTH_XRE"/>
    <property type="match status" value="1"/>
</dbReference>
<evidence type="ECO:0000259" key="1">
    <source>
        <dbReference type="PROSITE" id="PS50943"/>
    </source>
</evidence>
<dbReference type="InterPro" id="IPR010982">
    <property type="entry name" value="Lambda_DNA-bd_dom_sf"/>
</dbReference>
<dbReference type="SUPFAM" id="SSF47413">
    <property type="entry name" value="lambda repressor-like DNA-binding domains"/>
    <property type="match status" value="1"/>
</dbReference>
<reference evidence="3" key="1">
    <citation type="journal article" date="2019" name="Int. J. Syst. Evol. Microbiol.">
        <title>The Global Catalogue of Microorganisms (GCM) 10K type strain sequencing project: providing services to taxonomists for standard genome sequencing and annotation.</title>
        <authorList>
            <consortium name="The Broad Institute Genomics Platform"/>
            <consortium name="The Broad Institute Genome Sequencing Center for Infectious Disease"/>
            <person name="Wu L."/>
            <person name="Ma J."/>
        </authorList>
    </citation>
    <scope>NUCLEOTIDE SEQUENCE [LARGE SCALE GENOMIC DNA]</scope>
    <source>
        <strain evidence="3">CGMCC 1.10363</strain>
    </source>
</reference>
<dbReference type="Pfam" id="PF13560">
    <property type="entry name" value="HTH_31"/>
    <property type="match status" value="1"/>
</dbReference>
<dbReference type="PROSITE" id="PS50943">
    <property type="entry name" value="HTH_CROC1"/>
    <property type="match status" value="1"/>
</dbReference>